<feature type="compositionally biased region" description="Basic and acidic residues" evidence="1">
    <location>
        <begin position="28"/>
        <end position="37"/>
    </location>
</feature>
<organism evidence="2 3">
    <name type="scientific">Streptomyces coffeae</name>
    <dbReference type="NCBI Taxonomy" id="621382"/>
    <lineage>
        <taxon>Bacteria</taxon>
        <taxon>Bacillati</taxon>
        <taxon>Actinomycetota</taxon>
        <taxon>Actinomycetes</taxon>
        <taxon>Kitasatosporales</taxon>
        <taxon>Streptomycetaceae</taxon>
        <taxon>Streptomyces</taxon>
    </lineage>
</organism>
<comment type="caution">
    <text evidence="2">The sequence shown here is derived from an EMBL/GenBank/DDBJ whole genome shotgun (WGS) entry which is preliminary data.</text>
</comment>
<dbReference type="Proteomes" id="UP000634229">
    <property type="component" value="Unassembled WGS sequence"/>
</dbReference>
<dbReference type="RefSeq" id="WP_201877784.1">
    <property type="nucleotide sequence ID" value="NZ_JAERRF010000017.1"/>
</dbReference>
<name>A0ABS1NJ15_9ACTN</name>
<protein>
    <submittedName>
        <fullName evidence="2">Uncharacterized protein</fullName>
    </submittedName>
</protein>
<keyword evidence="3" id="KW-1185">Reference proteome</keyword>
<evidence type="ECO:0000256" key="1">
    <source>
        <dbReference type="SAM" id="MobiDB-lite"/>
    </source>
</evidence>
<reference evidence="2 3" key="1">
    <citation type="submission" date="2021-01" db="EMBL/GenBank/DDBJ databases">
        <title>WGS of actinomycetes isolated from Thailand.</title>
        <authorList>
            <person name="Thawai C."/>
        </authorList>
    </citation>
    <scope>NUCLEOTIDE SEQUENCE [LARGE SCALE GENOMIC DNA]</scope>
    <source>
        <strain evidence="2 3">CA1R205</strain>
    </source>
</reference>
<proteinExistence type="predicted"/>
<accession>A0ABS1NJ15</accession>
<feature type="region of interest" description="Disordered" evidence="1">
    <location>
        <begin position="1"/>
        <end position="39"/>
    </location>
</feature>
<sequence>MKRRDSFSDSGFWRPADRTGRAPSIGTARDRALFDHQPRRRGLITRLTNKIAGGRG</sequence>
<evidence type="ECO:0000313" key="2">
    <source>
        <dbReference type="EMBL" id="MBL1100097.1"/>
    </source>
</evidence>
<gene>
    <name evidence="2" type="ORF">JK363_26175</name>
</gene>
<evidence type="ECO:0000313" key="3">
    <source>
        <dbReference type="Proteomes" id="UP000634229"/>
    </source>
</evidence>
<dbReference type="EMBL" id="JAERRF010000017">
    <property type="protein sequence ID" value="MBL1100097.1"/>
    <property type="molecule type" value="Genomic_DNA"/>
</dbReference>